<keyword evidence="8" id="KW-1185">Reference proteome</keyword>
<dbReference type="RefSeq" id="WP_109229020.1">
    <property type="nucleotide sequence ID" value="NZ_PYHR01000002.1"/>
</dbReference>
<comment type="caution">
    <text evidence="7">The sequence shown here is derived from an EMBL/GenBank/DDBJ whole genome shotgun (WGS) entry which is preliminary data.</text>
</comment>
<evidence type="ECO:0000256" key="5">
    <source>
        <dbReference type="SAM" id="SignalP"/>
    </source>
</evidence>
<gene>
    <name evidence="7" type="ORF">C8046_08215</name>
</gene>
<dbReference type="GO" id="GO:0030246">
    <property type="term" value="F:carbohydrate binding"/>
    <property type="evidence" value="ECO:0007669"/>
    <property type="project" value="UniProtKB-ARBA"/>
</dbReference>
<evidence type="ECO:0000313" key="8">
    <source>
        <dbReference type="Proteomes" id="UP000245166"/>
    </source>
</evidence>
<dbReference type="PROSITE" id="PS51257">
    <property type="entry name" value="PROKAR_LIPOPROTEIN"/>
    <property type="match status" value="1"/>
</dbReference>
<dbReference type="AlphaFoldDB" id="A0A2U1ZUJ2"/>
<comment type="subcellular location">
    <subcellularLocation>
        <location evidence="1">Cell envelope</location>
    </subcellularLocation>
</comment>
<dbReference type="CDD" id="cd19967">
    <property type="entry name" value="PBP1_TmRBP-like"/>
    <property type="match status" value="1"/>
</dbReference>
<dbReference type="OrthoDB" id="9813037at2"/>
<feature type="signal peptide" evidence="5">
    <location>
        <begin position="1"/>
        <end position="28"/>
    </location>
</feature>
<feature type="chain" id="PRO_5015451757" evidence="5">
    <location>
        <begin position="29"/>
        <end position="349"/>
    </location>
</feature>
<dbReference type="InterPro" id="IPR025997">
    <property type="entry name" value="SBP_2_dom"/>
</dbReference>
<comment type="similarity">
    <text evidence="2">Belongs to the bacterial solute-binding protein 2 family.</text>
</comment>
<proteinExistence type="inferred from homology"/>
<evidence type="ECO:0000259" key="6">
    <source>
        <dbReference type="Pfam" id="PF13407"/>
    </source>
</evidence>
<dbReference type="GO" id="GO:0030313">
    <property type="term" value="C:cell envelope"/>
    <property type="evidence" value="ECO:0007669"/>
    <property type="project" value="UniProtKB-SubCell"/>
</dbReference>
<organism evidence="7 8">
    <name type="scientific">Serinibacter arcticus</name>
    <dbReference type="NCBI Taxonomy" id="1655435"/>
    <lineage>
        <taxon>Bacteria</taxon>
        <taxon>Bacillati</taxon>
        <taxon>Actinomycetota</taxon>
        <taxon>Actinomycetes</taxon>
        <taxon>Micrococcales</taxon>
        <taxon>Beutenbergiaceae</taxon>
        <taxon>Serinibacter</taxon>
    </lineage>
</organism>
<dbReference type="Gene3D" id="3.40.50.2300">
    <property type="match status" value="2"/>
</dbReference>
<protein>
    <submittedName>
        <fullName evidence="7">D-ribose ABC transporter substrate-binding protein</fullName>
    </submittedName>
</protein>
<dbReference type="PANTHER" id="PTHR46847">
    <property type="entry name" value="D-ALLOSE-BINDING PERIPLASMIC PROTEIN-RELATED"/>
    <property type="match status" value="1"/>
</dbReference>
<evidence type="ECO:0000256" key="2">
    <source>
        <dbReference type="ARBA" id="ARBA00007639"/>
    </source>
</evidence>
<feature type="region of interest" description="Disordered" evidence="4">
    <location>
        <begin position="26"/>
        <end position="59"/>
    </location>
</feature>
<name>A0A2U1ZUJ2_9MICO</name>
<feature type="domain" description="Periplasmic binding protein" evidence="6">
    <location>
        <begin position="65"/>
        <end position="317"/>
    </location>
</feature>
<reference evidence="7 8" key="1">
    <citation type="submission" date="2018-03" db="EMBL/GenBank/DDBJ databases">
        <title>Genome assembly of novel Miniimonas species PCH200.</title>
        <authorList>
            <person name="Thakur V."/>
            <person name="Kumar V."/>
            <person name="Singh D."/>
        </authorList>
    </citation>
    <scope>NUCLEOTIDE SEQUENCE [LARGE SCALE GENOMIC DNA]</scope>
    <source>
        <strain evidence="7 8">PCH200</strain>
    </source>
</reference>
<accession>A0A2U1ZUJ2</accession>
<dbReference type="Proteomes" id="UP000245166">
    <property type="component" value="Unassembled WGS sequence"/>
</dbReference>
<dbReference type="EMBL" id="PYHR01000002">
    <property type="protein sequence ID" value="PWD50639.1"/>
    <property type="molecule type" value="Genomic_DNA"/>
</dbReference>
<evidence type="ECO:0000313" key="7">
    <source>
        <dbReference type="EMBL" id="PWD50639.1"/>
    </source>
</evidence>
<evidence type="ECO:0000256" key="1">
    <source>
        <dbReference type="ARBA" id="ARBA00004196"/>
    </source>
</evidence>
<evidence type="ECO:0000256" key="4">
    <source>
        <dbReference type="SAM" id="MobiDB-lite"/>
    </source>
</evidence>
<dbReference type="Pfam" id="PF13407">
    <property type="entry name" value="Peripla_BP_4"/>
    <property type="match status" value="1"/>
</dbReference>
<dbReference type="SUPFAM" id="SSF53822">
    <property type="entry name" value="Periplasmic binding protein-like I"/>
    <property type="match status" value="1"/>
</dbReference>
<keyword evidence="3 5" id="KW-0732">Signal</keyword>
<feature type="compositionally biased region" description="Low complexity" evidence="4">
    <location>
        <begin position="26"/>
        <end position="58"/>
    </location>
</feature>
<sequence>MRRTIRKGAVIAAAVSALLLSACSGGTAEESPSTSAEETSSSATAEESESTESAPAETGEAGGLIAVITPSHSNVFFKAEADAAVAAAEALGYEAQSDSHDDDPNKQSELIDSAISNGAVAIVLDNAGADVTVGAVQKAKDAGIPVFLIDREINETGVAAAQIVANNSQGAGLVGESFAAAMEGEGEYIELLGRETDTNAAVRSDAYHAVIDQYAPMTMVAQETANWDQQEAFTKVQTLLQANPNVKGIIAGNDTMALGAVAAVDAAGLTGKVIVAGFDGSPDAVQAIKDGKMLATGLQPAVQIAELAVEQADSFIRTGETGQPEKQSIDCVLIDATNADRYTTFALED</sequence>
<dbReference type="InterPro" id="IPR028082">
    <property type="entry name" value="Peripla_BP_I"/>
</dbReference>
<evidence type="ECO:0000256" key="3">
    <source>
        <dbReference type="ARBA" id="ARBA00022729"/>
    </source>
</evidence>
<dbReference type="PANTHER" id="PTHR46847:SF1">
    <property type="entry name" value="D-ALLOSE-BINDING PERIPLASMIC PROTEIN-RELATED"/>
    <property type="match status" value="1"/>
</dbReference>